<dbReference type="InterPro" id="IPR002347">
    <property type="entry name" value="SDR_fam"/>
</dbReference>
<evidence type="ECO:0000256" key="2">
    <source>
        <dbReference type="ARBA" id="ARBA00023002"/>
    </source>
</evidence>
<dbReference type="Gene3D" id="3.40.50.720">
    <property type="entry name" value="NAD(P)-binding Rossmann-like Domain"/>
    <property type="match status" value="1"/>
</dbReference>
<dbReference type="PRINTS" id="PR00080">
    <property type="entry name" value="SDRFAMILY"/>
</dbReference>
<dbReference type="InterPro" id="IPR020904">
    <property type="entry name" value="Sc_DH/Rdtase_CS"/>
</dbReference>
<dbReference type="PRINTS" id="PR00081">
    <property type="entry name" value="GDHRDH"/>
</dbReference>
<reference evidence="3" key="1">
    <citation type="submission" date="2020-12" db="EMBL/GenBank/DDBJ databases">
        <title>Methylobrevis albus sp. nov., isolated from fresh water lack sediment.</title>
        <authorList>
            <person name="Zou Q."/>
        </authorList>
    </citation>
    <scope>NUCLEOTIDE SEQUENCE</scope>
    <source>
        <strain evidence="3">L22</strain>
    </source>
</reference>
<comment type="caution">
    <text evidence="3">The sequence shown here is derived from an EMBL/GenBank/DDBJ whole genome shotgun (WGS) entry which is preliminary data.</text>
</comment>
<dbReference type="PANTHER" id="PTHR43477:SF1">
    <property type="entry name" value="DIHYDROANTICAPSIN 7-DEHYDROGENASE"/>
    <property type="match status" value="1"/>
</dbReference>
<sequence>MSFSIPNDFEGRRVVVTAGTKGAGRATVRRFLAAGARVLTTARSRPDDLGGAEFVAADLTTPDGAATVRDAAFATLGGVDVLVHVLGGSGAPGGGFAALTEELWQSEFALNLWPAVRLDRALLPHMVERGSGAVVHVASIQRTLPLYESTTAYAAAKAALTVYSKALSKEVGPKGVRVNVVSPGWIYTEAVDAFLQRIAAVSGGSVETARQGVLEALGGIPIGRPADPAEVAELIAFLASDRAASIHGAEYVIDGGTIPTV</sequence>
<keyword evidence="4" id="KW-1185">Reference proteome</keyword>
<dbReference type="NCBIfam" id="NF005095">
    <property type="entry name" value="PRK06523.1"/>
    <property type="match status" value="1"/>
</dbReference>
<dbReference type="EMBL" id="JADZLT010000039">
    <property type="protein sequence ID" value="MBH0236612.1"/>
    <property type="molecule type" value="Genomic_DNA"/>
</dbReference>
<dbReference type="FunFam" id="3.40.50.720:FF:000084">
    <property type="entry name" value="Short-chain dehydrogenase reductase"/>
    <property type="match status" value="1"/>
</dbReference>
<dbReference type="PANTHER" id="PTHR43477">
    <property type="entry name" value="DIHYDROANTICAPSIN 7-DEHYDROGENASE"/>
    <property type="match status" value="1"/>
</dbReference>
<keyword evidence="2" id="KW-0560">Oxidoreductase</keyword>
<dbReference type="Pfam" id="PF13561">
    <property type="entry name" value="adh_short_C2"/>
    <property type="match status" value="1"/>
</dbReference>
<protein>
    <submittedName>
        <fullName evidence="3">SDR family oxidoreductase</fullName>
    </submittedName>
</protein>
<dbReference type="PROSITE" id="PS00061">
    <property type="entry name" value="ADH_SHORT"/>
    <property type="match status" value="1"/>
</dbReference>
<dbReference type="RefSeq" id="WP_197309709.1">
    <property type="nucleotide sequence ID" value="NZ_JADZLT010000039.1"/>
</dbReference>
<dbReference type="Proteomes" id="UP000631694">
    <property type="component" value="Unassembled WGS sequence"/>
</dbReference>
<dbReference type="SUPFAM" id="SSF51735">
    <property type="entry name" value="NAD(P)-binding Rossmann-fold domains"/>
    <property type="match status" value="1"/>
</dbReference>
<gene>
    <name evidence="3" type="ORF">I5731_02145</name>
</gene>
<evidence type="ECO:0000313" key="4">
    <source>
        <dbReference type="Proteomes" id="UP000631694"/>
    </source>
</evidence>
<dbReference type="InterPro" id="IPR036291">
    <property type="entry name" value="NAD(P)-bd_dom_sf"/>
</dbReference>
<organism evidence="3 4">
    <name type="scientific">Methylobrevis albus</name>
    <dbReference type="NCBI Taxonomy" id="2793297"/>
    <lineage>
        <taxon>Bacteria</taxon>
        <taxon>Pseudomonadati</taxon>
        <taxon>Pseudomonadota</taxon>
        <taxon>Alphaproteobacteria</taxon>
        <taxon>Hyphomicrobiales</taxon>
        <taxon>Pleomorphomonadaceae</taxon>
        <taxon>Methylobrevis</taxon>
    </lineage>
</organism>
<comment type="similarity">
    <text evidence="1">Belongs to the short-chain dehydrogenases/reductases (SDR) family.</text>
</comment>
<name>A0A931HY59_9HYPH</name>
<accession>A0A931HY59</accession>
<dbReference type="InterPro" id="IPR051122">
    <property type="entry name" value="SDR_DHRS6-like"/>
</dbReference>
<dbReference type="GO" id="GO:0016491">
    <property type="term" value="F:oxidoreductase activity"/>
    <property type="evidence" value="ECO:0007669"/>
    <property type="project" value="UniProtKB-KW"/>
</dbReference>
<evidence type="ECO:0000313" key="3">
    <source>
        <dbReference type="EMBL" id="MBH0236612.1"/>
    </source>
</evidence>
<dbReference type="AlphaFoldDB" id="A0A931HY59"/>
<evidence type="ECO:0000256" key="1">
    <source>
        <dbReference type="ARBA" id="ARBA00006484"/>
    </source>
</evidence>
<proteinExistence type="inferred from homology"/>